<name>A0ABR2GW38_9EUKA</name>
<dbReference type="Proteomes" id="UP001470230">
    <property type="component" value="Unassembled WGS sequence"/>
</dbReference>
<evidence type="ECO:0000313" key="2">
    <source>
        <dbReference type="EMBL" id="KAK8837876.1"/>
    </source>
</evidence>
<sequence length="260" mass="30964">MDFKVTFILPNKEKVEFLVSTNRIFSITQQSDLFHNIVALHQYQVKSNIDIQILRDFLYHWNNNTQPQVDSNNILQYFQLFNEFGYLENYEELNIDHVRQCYIEVLQKKNNSSNDVSIIETKISQNLDIYLTEKYSEDFSHIPANSLYNIFYNNERKLEDHDKAYQFIIDAASNINENIFALLGSLDANKFQLLENKIDAFRNREKYYGFAPQNLGTADPENEARLKKLEQENEELKQKLREAEQKNEENIQHFKKKQEI</sequence>
<keyword evidence="3" id="KW-1185">Reference proteome</keyword>
<organism evidence="2 3">
    <name type="scientific">Tritrichomonas musculus</name>
    <dbReference type="NCBI Taxonomy" id="1915356"/>
    <lineage>
        <taxon>Eukaryota</taxon>
        <taxon>Metamonada</taxon>
        <taxon>Parabasalia</taxon>
        <taxon>Tritrichomonadida</taxon>
        <taxon>Tritrichomonadidae</taxon>
        <taxon>Tritrichomonas</taxon>
    </lineage>
</organism>
<evidence type="ECO:0000256" key="1">
    <source>
        <dbReference type="SAM" id="MobiDB-lite"/>
    </source>
</evidence>
<evidence type="ECO:0008006" key="4">
    <source>
        <dbReference type="Google" id="ProtNLM"/>
    </source>
</evidence>
<dbReference type="EMBL" id="JAPFFF010000057">
    <property type="protein sequence ID" value="KAK8837876.1"/>
    <property type="molecule type" value="Genomic_DNA"/>
</dbReference>
<protein>
    <recommendedName>
        <fullName evidence="4">BTB domain-containing protein</fullName>
    </recommendedName>
</protein>
<proteinExistence type="predicted"/>
<gene>
    <name evidence="2" type="ORF">M9Y10_035816</name>
</gene>
<feature type="region of interest" description="Disordered" evidence="1">
    <location>
        <begin position="235"/>
        <end position="260"/>
    </location>
</feature>
<comment type="caution">
    <text evidence="2">The sequence shown here is derived from an EMBL/GenBank/DDBJ whole genome shotgun (WGS) entry which is preliminary data.</text>
</comment>
<reference evidence="2 3" key="1">
    <citation type="submission" date="2024-04" db="EMBL/GenBank/DDBJ databases">
        <title>Tritrichomonas musculus Genome.</title>
        <authorList>
            <person name="Alves-Ferreira E."/>
            <person name="Grigg M."/>
            <person name="Lorenzi H."/>
            <person name="Galac M."/>
        </authorList>
    </citation>
    <scope>NUCLEOTIDE SEQUENCE [LARGE SCALE GENOMIC DNA]</scope>
    <source>
        <strain evidence="2 3">EAF2021</strain>
    </source>
</reference>
<accession>A0ABR2GW38</accession>
<evidence type="ECO:0000313" key="3">
    <source>
        <dbReference type="Proteomes" id="UP001470230"/>
    </source>
</evidence>